<protein>
    <submittedName>
        <fullName evidence="1">Uncharacterized protein</fullName>
    </submittedName>
</protein>
<dbReference type="Proteomes" id="UP000824533">
    <property type="component" value="Linkage Group LG02"/>
</dbReference>
<evidence type="ECO:0000313" key="2">
    <source>
        <dbReference type="Proteomes" id="UP000824533"/>
    </source>
</evidence>
<sequence length="301" mass="33505">MSDNKDDSKKEVDPELDDLLDSALQDMTKKEQKDETKAEGSEVAQNMWSEEFIKEAAAQFETNMAAILGSFSGVPEDQITQEQIAQTFSKMAEAAAQVLKPAAEQTADDPPITNDPGVQEKIDEVSAAINQTLQNLNSNTENLQTPFSEQDLANMFNNFNLNGEGGEQVIILPQDANMFMPFMQGMMQSLLSKEVLYPSLKELVDKYPTWLAENKGKIDEKEYERFEKQQELMLKVCAELEPEQESDPDDVKRKRFEVVLDLMQKMQDLGQPPTELVGDIGAPPAGFAPPNAQDAGQCSVM</sequence>
<keyword evidence="2" id="KW-1185">Reference proteome</keyword>
<name>A0ACC1DFZ4_9NEOP</name>
<organism evidence="1 2">
    <name type="scientific">Dendrolimus kikuchii</name>
    <dbReference type="NCBI Taxonomy" id="765133"/>
    <lineage>
        <taxon>Eukaryota</taxon>
        <taxon>Metazoa</taxon>
        <taxon>Ecdysozoa</taxon>
        <taxon>Arthropoda</taxon>
        <taxon>Hexapoda</taxon>
        <taxon>Insecta</taxon>
        <taxon>Pterygota</taxon>
        <taxon>Neoptera</taxon>
        <taxon>Endopterygota</taxon>
        <taxon>Lepidoptera</taxon>
        <taxon>Glossata</taxon>
        <taxon>Ditrysia</taxon>
        <taxon>Bombycoidea</taxon>
        <taxon>Lasiocampidae</taxon>
        <taxon>Dendrolimus</taxon>
    </lineage>
</organism>
<proteinExistence type="predicted"/>
<evidence type="ECO:0000313" key="1">
    <source>
        <dbReference type="EMBL" id="KAJ0182883.1"/>
    </source>
</evidence>
<accession>A0ACC1DFZ4</accession>
<dbReference type="EMBL" id="CM034388">
    <property type="protein sequence ID" value="KAJ0182883.1"/>
    <property type="molecule type" value="Genomic_DNA"/>
</dbReference>
<gene>
    <name evidence="1" type="ORF">K1T71_000859</name>
</gene>
<comment type="caution">
    <text evidence="1">The sequence shown here is derived from an EMBL/GenBank/DDBJ whole genome shotgun (WGS) entry which is preliminary data.</text>
</comment>
<reference evidence="1 2" key="1">
    <citation type="journal article" date="2021" name="Front. Genet.">
        <title>Chromosome-Level Genome Assembly Reveals Significant Gene Expansion in the Toll and IMD Signaling Pathways of Dendrolimus kikuchii.</title>
        <authorList>
            <person name="Zhou J."/>
            <person name="Wu P."/>
            <person name="Xiong Z."/>
            <person name="Liu N."/>
            <person name="Zhao N."/>
            <person name="Ji M."/>
            <person name="Qiu Y."/>
            <person name="Yang B."/>
        </authorList>
    </citation>
    <scope>NUCLEOTIDE SEQUENCE [LARGE SCALE GENOMIC DNA]</scope>
    <source>
        <strain evidence="1">Ann1</strain>
    </source>
</reference>